<keyword evidence="2" id="KW-1185">Reference proteome</keyword>
<comment type="caution">
    <text evidence="1">The sequence shown here is derived from an EMBL/GenBank/DDBJ whole genome shotgun (WGS) entry which is preliminary data.</text>
</comment>
<dbReference type="EMBL" id="AKHW03001146">
    <property type="protein sequence ID" value="KYO43548.1"/>
    <property type="molecule type" value="Genomic_DNA"/>
</dbReference>
<accession>A0A151P3B5</accession>
<gene>
    <name evidence="1" type="ORF">Y1Q_0013579</name>
</gene>
<evidence type="ECO:0000313" key="2">
    <source>
        <dbReference type="Proteomes" id="UP000050525"/>
    </source>
</evidence>
<dbReference type="Proteomes" id="UP000050525">
    <property type="component" value="Unassembled WGS sequence"/>
</dbReference>
<proteinExistence type="predicted"/>
<protein>
    <submittedName>
        <fullName evidence="1">Uncharacterized protein</fullName>
    </submittedName>
</protein>
<name>A0A151P3B5_ALLMI</name>
<sequence length="77" mass="8432">MRSVGRGFHCDDGIGALLTLPAQRRHLALQAGGVFLAQARVRAEVVLLLRVLEAVTRSARLRLRRWGSDRCAPPCGL</sequence>
<dbReference type="AlphaFoldDB" id="A0A151P3B5"/>
<evidence type="ECO:0000313" key="1">
    <source>
        <dbReference type="EMBL" id="KYO43548.1"/>
    </source>
</evidence>
<organism evidence="1 2">
    <name type="scientific">Alligator mississippiensis</name>
    <name type="common">American alligator</name>
    <dbReference type="NCBI Taxonomy" id="8496"/>
    <lineage>
        <taxon>Eukaryota</taxon>
        <taxon>Metazoa</taxon>
        <taxon>Chordata</taxon>
        <taxon>Craniata</taxon>
        <taxon>Vertebrata</taxon>
        <taxon>Euteleostomi</taxon>
        <taxon>Archelosauria</taxon>
        <taxon>Archosauria</taxon>
        <taxon>Crocodylia</taxon>
        <taxon>Alligatoridae</taxon>
        <taxon>Alligatorinae</taxon>
        <taxon>Alligator</taxon>
    </lineage>
</organism>
<reference evidence="1 2" key="1">
    <citation type="journal article" date="2012" name="Genome Biol.">
        <title>Sequencing three crocodilian genomes to illuminate the evolution of archosaurs and amniotes.</title>
        <authorList>
            <person name="St John J.A."/>
            <person name="Braun E.L."/>
            <person name="Isberg S.R."/>
            <person name="Miles L.G."/>
            <person name="Chong A.Y."/>
            <person name="Gongora J."/>
            <person name="Dalzell P."/>
            <person name="Moran C."/>
            <person name="Bed'hom B."/>
            <person name="Abzhanov A."/>
            <person name="Burgess S.C."/>
            <person name="Cooksey A.M."/>
            <person name="Castoe T.A."/>
            <person name="Crawford N.G."/>
            <person name="Densmore L.D."/>
            <person name="Drew J.C."/>
            <person name="Edwards S.V."/>
            <person name="Faircloth B.C."/>
            <person name="Fujita M.K."/>
            <person name="Greenwold M.J."/>
            <person name="Hoffmann F.G."/>
            <person name="Howard J.M."/>
            <person name="Iguchi T."/>
            <person name="Janes D.E."/>
            <person name="Khan S.Y."/>
            <person name="Kohno S."/>
            <person name="de Koning A.J."/>
            <person name="Lance S.L."/>
            <person name="McCarthy F.M."/>
            <person name="McCormack J.E."/>
            <person name="Merchant M.E."/>
            <person name="Peterson D.G."/>
            <person name="Pollock D.D."/>
            <person name="Pourmand N."/>
            <person name="Raney B.J."/>
            <person name="Roessler K.A."/>
            <person name="Sanford J.R."/>
            <person name="Sawyer R.H."/>
            <person name="Schmidt C.J."/>
            <person name="Triplett E.W."/>
            <person name="Tuberville T.D."/>
            <person name="Venegas-Anaya M."/>
            <person name="Howard J.T."/>
            <person name="Jarvis E.D."/>
            <person name="Guillette L.J.Jr."/>
            <person name="Glenn T.C."/>
            <person name="Green R.E."/>
            <person name="Ray D.A."/>
        </authorList>
    </citation>
    <scope>NUCLEOTIDE SEQUENCE [LARGE SCALE GENOMIC DNA]</scope>
    <source>
        <strain evidence="1">KSC_2009_1</strain>
    </source>
</reference>